<keyword evidence="2" id="KW-1185">Reference proteome</keyword>
<dbReference type="AlphaFoldDB" id="A0ABD0K6J2"/>
<dbReference type="Gene3D" id="3.10.129.10">
    <property type="entry name" value="Hotdog Thioesterase"/>
    <property type="match status" value="1"/>
</dbReference>
<dbReference type="InterPro" id="IPR029069">
    <property type="entry name" value="HotDog_dom_sf"/>
</dbReference>
<proteinExistence type="predicted"/>
<evidence type="ECO:0000313" key="1">
    <source>
        <dbReference type="EMBL" id="KAK7482488.1"/>
    </source>
</evidence>
<comment type="caution">
    <text evidence="1">The sequence shown here is derived from an EMBL/GenBank/DDBJ whole genome shotgun (WGS) entry which is preliminary data.</text>
</comment>
<dbReference type="Proteomes" id="UP001519460">
    <property type="component" value="Unassembled WGS sequence"/>
</dbReference>
<name>A0ABD0K6J2_9CAEN</name>
<gene>
    <name evidence="1" type="ORF">BaRGS_00026305</name>
</gene>
<sequence>MPICRIASQLSAGVKRDFLSPSKVRLALAWGFPYDAFDGQARVKPWHIISMVESGRALSFNQLPYKQDQTFLSVDRLYVDHNLFQGSAKLDISKALYDISLTKTPLTLEKELLFVGKSSLNVKTDVILSPLGIKLASCEVQSVLVDRETRRPVPFPDWWMEMYGQFSSPEKQLKVVAEKEPLDVEAAIKTGAQVSSESEPFDCGVTSVDMVVCASDTDVYGHTNWSAYLKYCIDALASVSHCRKSDYMLKRAVKTAQIAYKNEGSLGQKIHVRYWRKKMTPNCVHFNVVSCADIEQMLSYACVEFYDLTDVSMTNFSKL</sequence>
<dbReference type="PANTHER" id="PTHR34487">
    <property type="entry name" value="ACYL-ACP THIOESTERASE"/>
    <property type="match status" value="1"/>
</dbReference>
<reference evidence="1 2" key="1">
    <citation type="journal article" date="2023" name="Sci. Data">
        <title>Genome assembly of the Korean intertidal mud-creeper Batillaria attramentaria.</title>
        <authorList>
            <person name="Patra A.K."/>
            <person name="Ho P.T."/>
            <person name="Jun S."/>
            <person name="Lee S.J."/>
            <person name="Kim Y."/>
            <person name="Won Y.J."/>
        </authorList>
    </citation>
    <scope>NUCLEOTIDE SEQUENCE [LARGE SCALE GENOMIC DNA]</scope>
    <source>
        <strain evidence="1">Wonlab-2016</strain>
    </source>
</reference>
<dbReference type="EMBL" id="JACVVK020000244">
    <property type="protein sequence ID" value="KAK7482488.1"/>
    <property type="molecule type" value="Genomic_DNA"/>
</dbReference>
<evidence type="ECO:0000313" key="2">
    <source>
        <dbReference type="Proteomes" id="UP001519460"/>
    </source>
</evidence>
<accession>A0ABD0K6J2</accession>
<protein>
    <submittedName>
        <fullName evidence="1">Uncharacterized protein</fullName>
    </submittedName>
</protein>
<dbReference type="PANTHER" id="PTHR34487:SF1">
    <property type="entry name" value="ACYL-ACP THIOESTERASE"/>
    <property type="match status" value="1"/>
</dbReference>
<dbReference type="SUPFAM" id="SSF54637">
    <property type="entry name" value="Thioesterase/thiol ester dehydrase-isomerase"/>
    <property type="match status" value="2"/>
</dbReference>
<organism evidence="1 2">
    <name type="scientific">Batillaria attramentaria</name>
    <dbReference type="NCBI Taxonomy" id="370345"/>
    <lineage>
        <taxon>Eukaryota</taxon>
        <taxon>Metazoa</taxon>
        <taxon>Spiralia</taxon>
        <taxon>Lophotrochozoa</taxon>
        <taxon>Mollusca</taxon>
        <taxon>Gastropoda</taxon>
        <taxon>Caenogastropoda</taxon>
        <taxon>Sorbeoconcha</taxon>
        <taxon>Cerithioidea</taxon>
        <taxon>Batillariidae</taxon>
        <taxon>Batillaria</taxon>
    </lineage>
</organism>